<keyword evidence="1" id="KW-0812">Transmembrane</keyword>
<dbReference type="GO" id="GO:0005739">
    <property type="term" value="C:mitochondrion"/>
    <property type="evidence" value="ECO:0007669"/>
    <property type="project" value="InterPro"/>
</dbReference>
<evidence type="ECO:0000256" key="1">
    <source>
        <dbReference type="SAM" id="Phobius"/>
    </source>
</evidence>
<evidence type="ECO:0000313" key="3">
    <source>
        <dbReference type="Proteomes" id="UP000001646"/>
    </source>
</evidence>
<keyword evidence="1" id="KW-0472">Membrane</keyword>
<reference evidence="2 3" key="1">
    <citation type="submission" date="2009-12" db="EMBL/GenBank/DDBJ databases">
        <title>The Genome Sequence of Anolis carolinensis (Green Anole Lizard).</title>
        <authorList>
            <consortium name="The Genome Sequencing Platform"/>
            <person name="Di Palma F."/>
            <person name="Alfoldi J."/>
            <person name="Heiman D."/>
            <person name="Young S."/>
            <person name="Grabherr M."/>
            <person name="Johnson J."/>
            <person name="Lander E.S."/>
            <person name="Lindblad-Toh K."/>
        </authorList>
    </citation>
    <scope>NUCLEOTIDE SEQUENCE [LARGE SCALE GENOMIC DNA]</scope>
    <source>
        <strain evidence="2 3">JBL SC #1</strain>
    </source>
</reference>
<dbReference type="InterPro" id="IPR026192">
    <property type="entry name" value="NDUFC1"/>
</dbReference>
<sequence>MSIYALEQGSSNLLRLLRTFSRSAFTARKDDPNNPNWVKVGLTLGATVAIWLLVRSYYLSTILSVIFANNLDMPVSYACLGFMSSLTKH</sequence>
<reference evidence="2" key="2">
    <citation type="submission" date="2025-08" db="UniProtKB">
        <authorList>
            <consortium name="Ensembl"/>
        </authorList>
    </citation>
    <scope>IDENTIFICATION</scope>
</reference>
<name>A0A803TKS7_ANOCA</name>
<reference evidence="2" key="3">
    <citation type="submission" date="2025-09" db="UniProtKB">
        <authorList>
            <consortium name="Ensembl"/>
        </authorList>
    </citation>
    <scope>IDENTIFICATION</scope>
</reference>
<organism evidence="2 3">
    <name type="scientific">Anolis carolinensis</name>
    <name type="common">Green anole</name>
    <name type="synonym">American chameleon</name>
    <dbReference type="NCBI Taxonomy" id="28377"/>
    <lineage>
        <taxon>Eukaryota</taxon>
        <taxon>Metazoa</taxon>
        <taxon>Chordata</taxon>
        <taxon>Craniata</taxon>
        <taxon>Vertebrata</taxon>
        <taxon>Euteleostomi</taxon>
        <taxon>Lepidosauria</taxon>
        <taxon>Squamata</taxon>
        <taxon>Bifurcata</taxon>
        <taxon>Unidentata</taxon>
        <taxon>Episquamata</taxon>
        <taxon>Toxicofera</taxon>
        <taxon>Iguania</taxon>
        <taxon>Dactyloidae</taxon>
        <taxon>Anolis</taxon>
    </lineage>
</organism>
<keyword evidence="3" id="KW-1185">Reference proteome</keyword>
<evidence type="ECO:0000313" key="2">
    <source>
        <dbReference type="Ensembl" id="ENSACAP00000035817.1"/>
    </source>
</evidence>
<keyword evidence="1" id="KW-1133">Transmembrane helix</keyword>
<dbReference type="Pfam" id="PF15088">
    <property type="entry name" value="NADH_dh_m_C1"/>
    <property type="match status" value="1"/>
</dbReference>
<feature type="transmembrane region" description="Helical" evidence="1">
    <location>
        <begin position="37"/>
        <end position="54"/>
    </location>
</feature>
<proteinExistence type="predicted"/>
<protein>
    <submittedName>
        <fullName evidence="2">Uncharacterized protein</fullName>
    </submittedName>
</protein>
<dbReference type="Proteomes" id="UP000001646">
    <property type="component" value="Chromosome 5"/>
</dbReference>
<dbReference type="AlphaFoldDB" id="A0A803TKS7"/>
<dbReference type="Ensembl" id="ENSACAT00000049640.1">
    <property type="protein sequence ID" value="ENSACAP00000035817.1"/>
    <property type="gene ID" value="ENSACAG00000036630.1"/>
</dbReference>
<accession>A0A803TKS7</accession>
<dbReference type="InParanoid" id="A0A803TKS7"/>
<dbReference type="GO" id="GO:0045271">
    <property type="term" value="C:respiratory chain complex I"/>
    <property type="evidence" value="ECO:0007669"/>
    <property type="project" value="InterPro"/>
</dbReference>